<evidence type="ECO:0000313" key="2">
    <source>
        <dbReference type="RefSeq" id="XP_049303966.1"/>
    </source>
</evidence>
<name>A0ABM3J414_BACDO</name>
<dbReference type="Proteomes" id="UP001652620">
    <property type="component" value="Chromosome 2"/>
</dbReference>
<proteinExistence type="predicted"/>
<keyword evidence="1" id="KW-1185">Reference proteome</keyword>
<organism evidence="1 2">
    <name type="scientific">Bactrocera dorsalis</name>
    <name type="common">Oriental fruit fly</name>
    <name type="synonym">Dacus dorsalis</name>
    <dbReference type="NCBI Taxonomy" id="27457"/>
    <lineage>
        <taxon>Eukaryota</taxon>
        <taxon>Metazoa</taxon>
        <taxon>Ecdysozoa</taxon>
        <taxon>Arthropoda</taxon>
        <taxon>Hexapoda</taxon>
        <taxon>Insecta</taxon>
        <taxon>Pterygota</taxon>
        <taxon>Neoptera</taxon>
        <taxon>Endopterygota</taxon>
        <taxon>Diptera</taxon>
        <taxon>Brachycera</taxon>
        <taxon>Muscomorpha</taxon>
        <taxon>Tephritoidea</taxon>
        <taxon>Tephritidae</taxon>
        <taxon>Bactrocera</taxon>
        <taxon>Bactrocera</taxon>
    </lineage>
</organism>
<dbReference type="GeneID" id="105221799"/>
<protein>
    <submittedName>
        <fullName evidence="2">Uncharacterized protein LOC105221799 isoform X4</fullName>
    </submittedName>
</protein>
<evidence type="ECO:0000313" key="1">
    <source>
        <dbReference type="Proteomes" id="UP001652620"/>
    </source>
</evidence>
<dbReference type="RefSeq" id="XP_049303966.1">
    <property type="nucleotide sequence ID" value="XM_049448009.1"/>
</dbReference>
<gene>
    <name evidence="2" type="primary">LOC105221799</name>
</gene>
<reference evidence="2" key="2">
    <citation type="submission" date="2025-08" db="UniProtKB">
        <authorList>
            <consortium name="RefSeq"/>
        </authorList>
    </citation>
    <scope>IDENTIFICATION</scope>
    <source>
        <tissue evidence="2">Adult</tissue>
    </source>
</reference>
<accession>A0ABM3J414</accession>
<sequence>MVTQKVAAILGESATGLKNTFDGDAIDTSTPEREKFIVHAEDITDADELNQVSPDYFNLQVEIQNLSTRDGWLTRWFYKKCKDERSWC</sequence>
<reference evidence="1" key="1">
    <citation type="submission" date="2025-05" db="UniProtKB">
        <authorList>
            <consortium name="RefSeq"/>
        </authorList>
    </citation>
    <scope>NUCLEOTIDE SEQUENCE [LARGE SCALE GENOMIC DNA]</scope>
</reference>